<feature type="compositionally biased region" description="Low complexity" evidence="1">
    <location>
        <begin position="509"/>
        <end position="530"/>
    </location>
</feature>
<feature type="compositionally biased region" description="Polar residues" evidence="1">
    <location>
        <begin position="856"/>
        <end position="866"/>
    </location>
</feature>
<protein>
    <submittedName>
        <fullName evidence="2">Uncharacterized protein</fullName>
    </submittedName>
</protein>
<feature type="compositionally biased region" description="Low complexity" evidence="1">
    <location>
        <begin position="267"/>
        <end position="304"/>
    </location>
</feature>
<feature type="region of interest" description="Disordered" evidence="1">
    <location>
        <begin position="480"/>
        <end position="538"/>
    </location>
</feature>
<feature type="compositionally biased region" description="Low complexity" evidence="1">
    <location>
        <begin position="786"/>
        <end position="809"/>
    </location>
</feature>
<dbReference type="AlphaFoldDB" id="A0AAD5VB35"/>
<evidence type="ECO:0000313" key="3">
    <source>
        <dbReference type="Proteomes" id="UP001212997"/>
    </source>
</evidence>
<feature type="region of interest" description="Disordered" evidence="1">
    <location>
        <begin position="232"/>
        <end position="321"/>
    </location>
</feature>
<evidence type="ECO:0000313" key="2">
    <source>
        <dbReference type="EMBL" id="KAJ3489300.1"/>
    </source>
</evidence>
<feature type="compositionally biased region" description="Acidic residues" evidence="1">
    <location>
        <begin position="893"/>
        <end position="908"/>
    </location>
</feature>
<feature type="compositionally biased region" description="Polar residues" evidence="1">
    <location>
        <begin position="480"/>
        <end position="501"/>
    </location>
</feature>
<feature type="compositionally biased region" description="Polar residues" evidence="1">
    <location>
        <begin position="633"/>
        <end position="651"/>
    </location>
</feature>
<feature type="compositionally biased region" description="Low complexity" evidence="1">
    <location>
        <begin position="357"/>
        <end position="369"/>
    </location>
</feature>
<dbReference type="EMBL" id="JANAWD010000048">
    <property type="protein sequence ID" value="KAJ3489300.1"/>
    <property type="molecule type" value="Genomic_DNA"/>
</dbReference>
<feature type="region of interest" description="Disordered" evidence="1">
    <location>
        <begin position="633"/>
        <end position="691"/>
    </location>
</feature>
<feature type="compositionally biased region" description="Low complexity" evidence="1">
    <location>
        <begin position="78"/>
        <end position="91"/>
    </location>
</feature>
<name>A0AAD5VB35_9APHY</name>
<feature type="compositionally biased region" description="Polar residues" evidence="1">
    <location>
        <begin position="939"/>
        <end position="948"/>
    </location>
</feature>
<feature type="region of interest" description="Disordered" evidence="1">
    <location>
        <begin position="580"/>
        <end position="609"/>
    </location>
</feature>
<organism evidence="2 3">
    <name type="scientific">Meripilus lineatus</name>
    <dbReference type="NCBI Taxonomy" id="2056292"/>
    <lineage>
        <taxon>Eukaryota</taxon>
        <taxon>Fungi</taxon>
        <taxon>Dikarya</taxon>
        <taxon>Basidiomycota</taxon>
        <taxon>Agaricomycotina</taxon>
        <taxon>Agaricomycetes</taxon>
        <taxon>Polyporales</taxon>
        <taxon>Meripilaceae</taxon>
        <taxon>Meripilus</taxon>
    </lineage>
</organism>
<feature type="compositionally biased region" description="Low complexity" evidence="1">
    <location>
        <begin position="140"/>
        <end position="151"/>
    </location>
</feature>
<dbReference type="Proteomes" id="UP001212997">
    <property type="component" value="Unassembled WGS sequence"/>
</dbReference>
<feature type="compositionally biased region" description="Pro residues" evidence="1">
    <location>
        <begin position="58"/>
        <end position="68"/>
    </location>
</feature>
<comment type="caution">
    <text evidence="2">The sequence shown here is derived from an EMBL/GenBank/DDBJ whole genome shotgun (WGS) entry which is preliminary data.</text>
</comment>
<accession>A0AAD5VB35</accession>
<feature type="region of interest" description="Disordered" evidence="1">
    <location>
        <begin position="134"/>
        <end position="164"/>
    </location>
</feature>
<evidence type="ECO:0000256" key="1">
    <source>
        <dbReference type="SAM" id="MobiDB-lite"/>
    </source>
</evidence>
<reference evidence="2" key="1">
    <citation type="submission" date="2022-07" db="EMBL/GenBank/DDBJ databases">
        <title>Genome Sequence of Physisporinus lineatus.</title>
        <authorList>
            <person name="Buettner E."/>
        </authorList>
    </citation>
    <scope>NUCLEOTIDE SEQUENCE</scope>
    <source>
        <strain evidence="2">VT162</strain>
    </source>
</reference>
<feature type="compositionally biased region" description="Basic and acidic residues" evidence="1">
    <location>
        <begin position="659"/>
        <end position="673"/>
    </location>
</feature>
<sequence>MQRRNLPQQHLPITVERAQQQPQGQQLQSKLVISAFSLASHVTAATLVFHRQTAPQGPGHPPPSALPPHHPHAHHARTSSTSTSASAASSSRIPDDFVLAPPPGTANLSAIYSQNQHGHLAHQYTSADFAPYGSYAQRESPTSGLTGPGTTRDPSSGLVEGGSPDLMARYRAQPDLYRNPPSGLGMGVGSVQSIVGGSGILPNSTILPPPHSSSTVLPAIYDPHHLDHRYGQTTGWNHSFQTEKGRDYGPPAGERLSFSAGGGGGASSTHSSSVQTHPSTQQTVQPHQNTGTNQQHSQQHSQHSPHLGHVHPPHGSPQFTNDVQKQYATLDQQRQFSREHHQYNQFAGPGSERQHDAFPALSPSLPFPLNSRKEVSGSDFNNIDGFGSDGSVSSSAGSSNMQFPLMDRSRSRIFAFDTHDGVLGKEGLLGDGAGTGLVVGGIGEGGFSSAFGLMSLDDPNVLAGLATDGTPFFTKIEGENTSSLSKRSSVSEGAGSTTDASMSDKGSEDTSNTSLSSSNDNSANASTTSLGLGGNLATPGSREMREFWRQYMRTPLTGPGASTPLFGSLLTPTASGNHLQLGAGLADDGRPAPPSRRHSRVASLPSLKTPTSLGLSEYGIFVPINNNNASYTTHNQSQGLSSYLQPPTFQLNLGGATKKYKDSQQRQREHEQDTQPSPGQANHRGTIHDQEDLKSYEQAVLARRGVTELKIVPRRRGTVASGAPSASVNVNAYGVPLPISNRPSTADAATNSNRSASSTTSKGSTSSLAEAFGRSGSVSVVSVGESSRSSVSPPLSQSTIAASSSSQGSHGDRDSPTPSAGPRMDEHSPLLGAPSRVPAHYSSSHDNSFLPPAVSHQGTGDSQGSYRPSFKRLASQTLGPDNAKRALLGPAGWEEEDDVVDDEEESSEDEHYAERDRRTVVSQQAKFVQGSRPMRRMSCPTTARSPSSLVLPPIQAGGSVPGRSPSGAGYP</sequence>
<gene>
    <name evidence="2" type="ORF">NLI96_g2236</name>
</gene>
<feature type="region of interest" description="Disordered" evidence="1">
    <location>
        <begin position="786"/>
        <end position="971"/>
    </location>
</feature>
<keyword evidence="3" id="KW-1185">Reference proteome</keyword>
<proteinExistence type="predicted"/>
<feature type="region of interest" description="Disordered" evidence="1">
    <location>
        <begin position="1"/>
        <end position="23"/>
    </location>
</feature>
<feature type="region of interest" description="Disordered" evidence="1">
    <location>
        <begin position="345"/>
        <end position="373"/>
    </location>
</feature>
<feature type="region of interest" description="Disordered" evidence="1">
    <location>
        <begin position="744"/>
        <end position="768"/>
    </location>
</feature>
<feature type="region of interest" description="Disordered" evidence="1">
    <location>
        <begin position="52"/>
        <end position="100"/>
    </location>
</feature>
<feature type="compositionally biased region" description="Basic and acidic residues" evidence="1">
    <location>
        <begin position="909"/>
        <end position="919"/>
    </location>
</feature>